<dbReference type="Pfam" id="PF15943">
    <property type="entry name" value="YdaS_toxin"/>
    <property type="match status" value="1"/>
</dbReference>
<dbReference type="AlphaFoldDB" id="A0A3L7AJB1"/>
<gene>
    <name evidence="1" type="ORF">D9R14_07670</name>
</gene>
<dbReference type="SUPFAM" id="SSF47413">
    <property type="entry name" value="lambda repressor-like DNA-binding domains"/>
    <property type="match status" value="1"/>
</dbReference>
<dbReference type="InterPro" id="IPR010982">
    <property type="entry name" value="Lambda_DNA-bd_dom_sf"/>
</dbReference>
<comment type="caution">
    <text evidence="1">The sequence shown here is derived from an EMBL/GenBank/DDBJ whole genome shotgun (WGS) entry which is preliminary data.</text>
</comment>
<organism evidence="1 2">
    <name type="scientific">Xanthobacter tagetidis</name>
    <dbReference type="NCBI Taxonomy" id="60216"/>
    <lineage>
        <taxon>Bacteria</taxon>
        <taxon>Pseudomonadati</taxon>
        <taxon>Pseudomonadota</taxon>
        <taxon>Alphaproteobacteria</taxon>
        <taxon>Hyphomicrobiales</taxon>
        <taxon>Xanthobacteraceae</taxon>
        <taxon>Xanthobacter</taxon>
    </lineage>
</organism>
<accession>A0A3L7AJB1</accession>
<dbReference type="OrthoDB" id="8526323at2"/>
<dbReference type="GO" id="GO:0003677">
    <property type="term" value="F:DNA binding"/>
    <property type="evidence" value="ECO:0007669"/>
    <property type="project" value="InterPro"/>
</dbReference>
<dbReference type="RefSeq" id="WP_121622742.1">
    <property type="nucleotide sequence ID" value="NZ_JACIIW010000001.1"/>
</dbReference>
<keyword evidence="2" id="KW-1185">Reference proteome</keyword>
<dbReference type="EMBL" id="RCTF01000005">
    <property type="protein sequence ID" value="RLP79532.1"/>
    <property type="molecule type" value="Genomic_DNA"/>
</dbReference>
<proteinExistence type="predicted"/>
<dbReference type="Proteomes" id="UP000269692">
    <property type="component" value="Unassembled WGS sequence"/>
</dbReference>
<reference evidence="1 2" key="1">
    <citation type="submission" date="2018-10" db="EMBL/GenBank/DDBJ databases">
        <title>Xanthobacter tagetidis genome sequencing and assembly.</title>
        <authorList>
            <person name="Maclea K.S."/>
            <person name="Goen A.E."/>
            <person name="Fatima S.A."/>
        </authorList>
    </citation>
    <scope>NUCLEOTIDE SEQUENCE [LARGE SCALE GENOMIC DNA]</scope>
    <source>
        <strain evidence="1 2">ATCC 700314</strain>
    </source>
</reference>
<evidence type="ECO:0000313" key="2">
    <source>
        <dbReference type="Proteomes" id="UP000269692"/>
    </source>
</evidence>
<sequence length="74" mass="7934">MAEKHPALIRAIDVIGTAGDLAAKIGITPQALSQWKQVPATRVLDVERITGIPRQELRPDIYGPQPALAQEPAA</sequence>
<dbReference type="InterPro" id="IPR031856">
    <property type="entry name" value="YdaS_toxin-like"/>
</dbReference>
<protein>
    <submittedName>
        <fullName evidence="1">CI repressor</fullName>
    </submittedName>
</protein>
<name>A0A3L7AJB1_9HYPH</name>
<dbReference type="Gene3D" id="1.10.260.40">
    <property type="entry name" value="lambda repressor-like DNA-binding domains"/>
    <property type="match status" value="1"/>
</dbReference>
<evidence type="ECO:0000313" key="1">
    <source>
        <dbReference type="EMBL" id="RLP79532.1"/>
    </source>
</evidence>